<feature type="region of interest" description="Disordered" evidence="1">
    <location>
        <begin position="1"/>
        <end position="151"/>
    </location>
</feature>
<feature type="region of interest" description="Disordered" evidence="1">
    <location>
        <begin position="336"/>
        <end position="443"/>
    </location>
</feature>
<sequence>MASTPPPPSPTSLRVPRAPRFGPKHDNYEPYPTRYSARLAGQREVKSRQVTPPTSHSSASNKNGVPKRTLSPFSPRTGQSSPRKAANSRISHFDSESSQPGTSTGQPSRSSAERALPTPAKTPSKKKIISTDSSTSRAIFPTSSAPRRKKLDIAMDPFDDLGTPLGGSTGYTPHVRGQPDPPLMRDMGISSFPIHTDSRDRIPVRADLGGNPFASKPGRPATRSTTTHDDGVWYVCRGKKIFKRFEEMEADEDEDEDDLGLLARRPDLFTDEPDMLKVKPLTRSSIKPRILFKQSKSEPEKEIAEEEDLTDVEENDAPSPASADLAYDFAVDTVTPDFDKTDPLAAPGAPGGVSDSRLGGSTGDTGDTGKSIPASNKRVRTDSGASLFNYYPLSKKPSAVETRADRLKRSRESRGSPAPRTRKALRSGTPAEAPTSAEPVVDV</sequence>
<feature type="compositionally biased region" description="Polar residues" evidence="1">
    <location>
        <begin position="48"/>
        <end position="63"/>
    </location>
</feature>
<feature type="compositionally biased region" description="Acidic residues" evidence="1">
    <location>
        <begin position="303"/>
        <end position="316"/>
    </location>
</feature>
<feature type="compositionally biased region" description="Basic and acidic residues" evidence="1">
    <location>
        <begin position="402"/>
        <end position="414"/>
    </location>
</feature>
<evidence type="ECO:0000313" key="2">
    <source>
        <dbReference type="EMBL" id="OQD85812.1"/>
    </source>
</evidence>
<name>A0A1V6QA10_9EURO</name>
<feature type="region of interest" description="Disordered" evidence="1">
    <location>
        <begin position="290"/>
        <end position="323"/>
    </location>
</feature>
<feature type="compositionally biased region" description="Low complexity" evidence="1">
    <location>
        <begin position="354"/>
        <end position="369"/>
    </location>
</feature>
<reference evidence="3" key="1">
    <citation type="journal article" date="2017" name="Nat. Microbiol.">
        <title>Global analysis of biosynthetic gene clusters reveals vast potential of secondary metabolite production in Penicillium species.</title>
        <authorList>
            <person name="Nielsen J.C."/>
            <person name="Grijseels S."/>
            <person name="Prigent S."/>
            <person name="Ji B."/>
            <person name="Dainat J."/>
            <person name="Nielsen K.F."/>
            <person name="Frisvad J.C."/>
            <person name="Workman M."/>
            <person name="Nielsen J."/>
        </authorList>
    </citation>
    <scope>NUCLEOTIDE SEQUENCE [LARGE SCALE GENOMIC DNA]</scope>
    <source>
        <strain evidence="3">IBT 31811</strain>
    </source>
</reference>
<dbReference type="Proteomes" id="UP000191672">
    <property type="component" value="Unassembled WGS sequence"/>
</dbReference>
<feature type="compositionally biased region" description="Polar residues" evidence="1">
    <location>
        <begin position="96"/>
        <end position="110"/>
    </location>
</feature>
<dbReference type="EMBL" id="MDYN01000009">
    <property type="protein sequence ID" value="OQD85812.1"/>
    <property type="molecule type" value="Genomic_DNA"/>
</dbReference>
<protein>
    <submittedName>
        <fullName evidence="2">Uncharacterized protein</fullName>
    </submittedName>
</protein>
<comment type="caution">
    <text evidence="2">The sequence shown here is derived from an EMBL/GenBank/DDBJ whole genome shotgun (WGS) entry which is preliminary data.</text>
</comment>
<evidence type="ECO:0000313" key="3">
    <source>
        <dbReference type="Proteomes" id="UP000191672"/>
    </source>
</evidence>
<accession>A0A1V6QA10</accession>
<feature type="compositionally biased region" description="Pro residues" evidence="1">
    <location>
        <begin position="1"/>
        <end position="10"/>
    </location>
</feature>
<keyword evidence="3" id="KW-1185">Reference proteome</keyword>
<organism evidence="2 3">
    <name type="scientific">Penicillium antarcticum</name>
    <dbReference type="NCBI Taxonomy" id="416450"/>
    <lineage>
        <taxon>Eukaryota</taxon>
        <taxon>Fungi</taxon>
        <taxon>Dikarya</taxon>
        <taxon>Ascomycota</taxon>
        <taxon>Pezizomycotina</taxon>
        <taxon>Eurotiomycetes</taxon>
        <taxon>Eurotiomycetidae</taxon>
        <taxon>Eurotiales</taxon>
        <taxon>Aspergillaceae</taxon>
        <taxon>Penicillium</taxon>
    </lineage>
</organism>
<dbReference type="AlphaFoldDB" id="A0A1V6QA10"/>
<proteinExistence type="predicted"/>
<feature type="compositionally biased region" description="Polar residues" evidence="1">
    <location>
        <begin position="71"/>
        <end position="82"/>
    </location>
</feature>
<gene>
    <name evidence="2" type="ORF">PENANT_c009G09397</name>
</gene>
<evidence type="ECO:0000256" key="1">
    <source>
        <dbReference type="SAM" id="MobiDB-lite"/>
    </source>
</evidence>